<dbReference type="GO" id="GO:0051536">
    <property type="term" value="F:iron-sulfur cluster binding"/>
    <property type="evidence" value="ECO:0007669"/>
    <property type="project" value="UniProtKB-KW"/>
</dbReference>
<dbReference type="InterPro" id="IPR017900">
    <property type="entry name" value="4Fe4S_Fe_S_CS"/>
</dbReference>
<dbReference type="AlphaFoldDB" id="A0AAX3K7I2"/>
<dbReference type="GO" id="GO:0046872">
    <property type="term" value="F:metal ion binding"/>
    <property type="evidence" value="ECO:0007669"/>
    <property type="project" value="UniProtKB-KW"/>
</dbReference>
<evidence type="ECO:0000256" key="2">
    <source>
        <dbReference type="ARBA" id="ARBA00023004"/>
    </source>
</evidence>
<dbReference type="InterPro" id="IPR029039">
    <property type="entry name" value="Flavoprotein-like_sf"/>
</dbReference>
<evidence type="ECO:0000256" key="1">
    <source>
        <dbReference type="ARBA" id="ARBA00022723"/>
    </source>
</evidence>
<accession>A0AAX3K7I2</accession>
<dbReference type="Proteomes" id="UP001210690">
    <property type="component" value="Chromosome"/>
</dbReference>
<dbReference type="PROSITE" id="PS51379">
    <property type="entry name" value="4FE4S_FER_2"/>
    <property type="match status" value="1"/>
</dbReference>
<dbReference type="RefSeq" id="WP_269755326.1">
    <property type="nucleotide sequence ID" value="NZ_CP101412.1"/>
</dbReference>
<keyword evidence="1" id="KW-0479">Metal-binding</keyword>
<reference evidence="5" key="1">
    <citation type="submission" date="2022-07" db="EMBL/GenBank/DDBJ databases">
        <title>Parvimonas micra travels from the subgingival sulcus of the human oral cavity to the colorectal adenocarcinoma.</title>
        <authorList>
            <person name="Conde-Perez K."/>
            <person name="Buetas E."/>
            <person name="Aja-Macaya P."/>
            <person name="Martin-De Arribas E."/>
            <person name="Iglesias-Corras I."/>
            <person name="Trigo-Tasende N."/>
            <person name="Nasser-Ali M."/>
            <person name="Estevez L.S."/>
            <person name="Rumbo-Feal S."/>
            <person name="Otero-Alen B."/>
            <person name="Noguera J.F."/>
            <person name="Concha A."/>
            <person name="Pardinas-Lopez S."/>
            <person name="Carda-Dieguez M."/>
            <person name="Gomez-Randulfe I."/>
            <person name="Martinez-Lago N."/>
            <person name="Ladra S."/>
            <person name="Aparicio L.A."/>
            <person name="Bou G."/>
            <person name="Mira A."/>
            <person name="Vallejo J.A."/>
            <person name="Poza M."/>
        </authorList>
    </citation>
    <scope>NUCLEOTIDE SEQUENCE</scope>
    <source>
        <strain evidence="5">PM102KC-G-1</strain>
    </source>
</reference>
<dbReference type="Gene3D" id="3.30.70.20">
    <property type="match status" value="1"/>
</dbReference>
<evidence type="ECO:0000313" key="5">
    <source>
        <dbReference type="EMBL" id="WBB31066.1"/>
    </source>
</evidence>
<evidence type="ECO:0000259" key="4">
    <source>
        <dbReference type="PROSITE" id="PS51379"/>
    </source>
</evidence>
<dbReference type="SUPFAM" id="SSF54862">
    <property type="entry name" value="4Fe-4S ferredoxins"/>
    <property type="match status" value="1"/>
</dbReference>
<gene>
    <name evidence="5" type="ORF">NM222_00900</name>
</gene>
<evidence type="ECO:0000313" key="6">
    <source>
        <dbReference type="Proteomes" id="UP001210690"/>
    </source>
</evidence>
<dbReference type="PROSITE" id="PS00198">
    <property type="entry name" value="4FE4S_FER_1"/>
    <property type="match status" value="1"/>
</dbReference>
<keyword evidence="2" id="KW-0408">Iron</keyword>
<protein>
    <recommendedName>
        <fullName evidence="4">4Fe-4S ferredoxin-type domain-containing protein</fullName>
    </recommendedName>
</protein>
<dbReference type="SUPFAM" id="SSF52218">
    <property type="entry name" value="Flavoproteins"/>
    <property type="match status" value="1"/>
</dbReference>
<sequence>MVDFCIKNIDFNNKAVAIVLLYGNAAIMFAKREIVSIIKKNNGNVVGYGEFVGEHSFSTKELPVAINRPNAEDINMAISFGKAIREELKNNIEKNKSLSIFDRFIGKVADIKPVHTGRRIFTVPKTDYELCDNCGVCIKKCPKACIDNNIVTDKNACIVCMACVKACHNNARISKAKNPLIKMGLKKINRNKNESKFIVF</sequence>
<feature type="domain" description="4Fe-4S ferredoxin-type" evidence="4">
    <location>
        <begin position="122"/>
        <end position="151"/>
    </location>
</feature>
<dbReference type="InterPro" id="IPR017896">
    <property type="entry name" value="4Fe4S_Fe-S-bd"/>
</dbReference>
<keyword evidence="3" id="KW-0411">Iron-sulfur</keyword>
<evidence type="ECO:0000256" key="3">
    <source>
        <dbReference type="ARBA" id="ARBA00023014"/>
    </source>
</evidence>
<dbReference type="EMBL" id="CP101412">
    <property type="protein sequence ID" value="WBB31066.1"/>
    <property type="molecule type" value="Genomic_DNA"/>
</dbReference>
<proteinExistence type="predicted"/>
<organism evidence="5 6">
    <name type="scientific">Parvimonas micra</name>
    <dbReference type="NCBI Taxonomy" id="33033"/>
    <lineage>
        <taxon>Bacteria</taxon>
        <taxon>Bacillati</taxon>
        <taxon>Bacillota</taxon>
        <taxon>Tissierellia</taxon>
        <taxon>Tissierellales</taxon>
        <taxon>Peptoniphilaceae</taxon>
        <taxon>Parvimonas</taxon>
    </lineage>
</organism>
<name>A0AAX3K7I2_9FIRM</name>